<protein>
    <recommendedName>
        <fullName evidence="3">DNA-directed RNA polymerase specialized sigma24 family protein</fullName>
    </recommendedName>
</protein>
<gene>
    <name evidence="1" type="ORF">EDE15_4216</name>
</gene>
<accession>A0A3R9NWS2</accession>
<dbReference type="GO" id="GO:0003677">
    <property type="term" value="F:DNA binding"/>
    <property type="evidence" value="ECO:0007669"/>
    <property type="project" value="InterPro"/>
</dbReference>
<evidence type="ECO:0000313" key="2">
    <source>
        <dbReference type="Proteomes" id="UP000269669"/>
    </source>
</evidence>
<reference evidence="1 2" key="1">
    <citation type="submission" date="2018-12" db="EMBL/GenBank/DDBJ databases">
        <title>Sequencing of bacterial isolates from soil warming experiment in Harvard Forest, Massachusetts, USA.</title>
        <authorList>
            <person name="Deangelis K."/>
        </authorList>
    </citation>
    <scope>NUCLEOTIDE SEQUENCE [LARGE SCALE GENOMIC DNA]</scope>
    <source>
        <strain evidence="1 2">EB153</strain>
    </source>
</reference>
<dbReference type="GO" id="GO:0006355">
    <property type="term" value="P:regulation of DNA-templated transcription"/>
    <property type="evidence" value="ECO:0007669"/>
    <property type="project" value="InterPro"/>
</dbReference>
<dbReference type="EMBL" id="RSDW01000001">
    <property type="protein sequence ID" value="RSL18626.1"/>
    <property type="molecule type" value="Genomic_DNA"/>
</dbReference>
<dbReference type="InterPro" id="IPR016032">
    <property type="entry name" value="Sig_transdc_resp-reg_C-effctor"/>
</dbReference>
<dbReference type="SUPFAM" id="SSF46894">
    <property type="entry name" value="C-terminal effector domain of the bipartite response regulators"/>
    <property type="match status" value="1"/>
</dbReference>
<sequence>MSTKTYTAELLWKWQDSLEDELRNGLMAAVQRTWPYAQLSAWSYLHDESLGVDIMEQALESIHSYALRTSPRPSGEKLTARLRSQVRRVTKQMANRRRKEEAVGSTHDLELNFSSTEIPDPTEAMLIREILDLLSPQAQEVATWLWMGYSWREIGKTFEVDHNSIRIAFRREADAALERLGRGMRVVR</sequence>
<comment type="caution">
    <text evidence="1">The sequence shown here is derived from an EMBL/GenBank/DDBJ whole genome shotgun (WGS) entry which is preliminary data.</text>
</comment>
<dbReference type="RefSeq" id="WP_125486966.1">
    <property type="nucleotide sequence ID" value="NZ_RSDW01000001.1"/>
</dbReference>
<evidence type="ECO:0000313" key="1">
    <source>
        <dbReference type="EMBL" id="RSL18626.1"/>
    </source>
</evidence>
<proteinExistence type="predicted"/>
<dbReference type="OrthoDB" id="129816at2"/>
<dbReference type="AlphaFoldDB" id="A0A3R9NWS2"/>
<evidence type="ECO:0008006" key="3">
    <source>
        <dbReference type="Google" id="ProtNLM"/>
    </source>
</evidence>
<name>A0A3R9NWS2_9BACT</name>
<organism evidence="1 2">
    <name type="scientific">Edaphobacter aggregans</name>
    <dbReference type="NCBI Taxonomy" id="570835"/>
    <lineage>
        <taxon>Bacteria</taxon>
        <taxon>Pseudomonadati</taxon>
        <taxon>Acidobacteriota</taxon>
        <taxon>Terriglobia</taxon>
        <taxon>Terriglobales</taxon>
        <taxon>Acidobacteriaceae</taxon>
        <taxon>Edaphobacter</taxon>
    </lineage>
</organism>
<keyword evidence="2" id="KW-1185">Reference proteome</keyword>
<dbReference type="Proteomes" id="UP000269669">
    <property type="component" value="Unassembled WGS sequence"/>
</dbReference>